<organism evidence="1 2">
    <name type="scientific">Allosphingosinicella flava</name>
    <dbReference type="NCBI Taxonomy" id="2771430"/>
    <lineage>
        <taxon>Bacteria</taxon>
        <taxon>Pseudomonadati</taxon>
        <taxon>Pseudomonadota</taxon>
        <taxon>Alphaproteobacteria</taxon>
        <taxon>Sphingomonadales</taxon>
        <taxon>Sphingomonadaceae</taxon>
        <taxon>Allosphingosinicella</taxon>
    </lineage>
</organism>
<dbReference type="EMBL" id="CP065592">
    <property type="protein sequence ID" value="QPQ55254.1"/>
    <property type="molecule type" value="Genomic_DNA"/>
</dbReference>
<sequence>MQRDVAAKAATGIYRAIGREEAAIRANPASANDPLLSGVFGVLR</sequence>
<keyword evidence="2" id="KW-1185">Reference proteome</keyword>
<reference evidence="1 2" key="1">
    <citation type="submission" date="2020-11" db="EMBL/GenBank/DDBJ databases">
        <title>Genome seq and assembly of Sphingosinicella sp.</title>
        <authorList>
            <person name="Chhetri G."/>
        </authorList>
    </citation>
    <scope>NUCLEOTIDE SEQUENCE [LARGE SCALE GENOMIC DNA]</scope>
    <source>
        <strain evidence="1 2">UDD2</strain>
    </source>
</reference>
<evidence type="ECO:0000313" key="2">
    <source>
        <dbReference type="Proteomes" id="UP000594873"/>
    </source>
</evidence>
<name>A0A7T2LM77_9SPHN</name>
<protein>
    <submittedName>
        <fullName evidence="1">DUF4197 family protein</fullName>
    </submittedName>
</protein>
<gene>
    <name evidence="1" type="ORF">IC614_01145</name>
</gene>
<dbReference type="KEGG" id="sflv:IC614_01145"/>
<accession>A0A7T2LM77</accession>
<dbReference type="InterPro" id="IPR025245">
    <property type="entry name" value="DUF4197"/>
</dbReference>
<dbReference type="AlphaFoldDB" id="A0A7T2LM77"/>
<dbReference type="Pfam" id="PF13852">
    <property type="entry name" value="DUF4197"/>
    <property type="match status" value="1"/>
</dbReference>
<evidence type="ECO:0000313" key="1">
    <source>
        <dbReference type="EMBL" id="QPQ55254.1"/>
    </source>
</evidence>
<dbReference type="Proteomes" id="UP000594873">
    <property type="component" value="Chromosome"/>
</dbReference>
<proteinExistence type="predicted"/>